<evidence type="ECO:0000313" key="8">
    <source>
        <dbReference type="Proteomes" id="UP000002164"/>
    </source>
</evidence>
<dbReference type="EC" id="1.1.-.-" evidence="7"/>
<keyword evidence="2 7" id="KW-0560">Oxidoreductase</keyword>
<feature type="domain" description="6-phosphogluconate dehydrogenase NADP-binding" evidence="5">
    <location>
        <begin position="12"/>
        <end position="171"/>
    </location>
</feature>
<feature type="active site" evidence="4">
    <location>
        <position position="180"/>
    </location>
</feature>
<dbReference type="InterPro" id="IPR006115">
    <property type="entry name" value="6PGDH_NADP-bd"/>
</dbReference>
<organism evidence="7 8">
    <name type="scientific">Lysinibacillus sphaericus (strain C3-41)</name>
    <dbReference type="NCBI Taxonomy" id="444177"/>
    <lineage>
        <taxon>Bacteria</taxon>
        <taxon>Bacillati</taxon>
        <taxon>Bacillota</taxon>
        <taxon>Bacilli</taxon>
        <taxon>Bacillales</taxon>
        <taxon>Bacillaceae</taxon>
        <taxon>Lysinibacillus</taxon>
    </lineage>
</organism>
<dbReference type="InterPro" id="IPR008927">
    <property type="entry name" value="6-PGluconate_DH-like_C_sf"/>
</dbReference>
<feature type="domain" description="3-hydroxyisobutyrate dehydrogenase-like NAD-binding" evidence="6">
    <location>
        <begin position="174"/>
        <end position="293"/>
    </location>
</feature>
<dbReference type="Proteomes" id="UP000002164">
    <property type="component" value="Chromosome"/>
</dbReference>
<evidence type="ECO:0000256" key="4">
    <source>
        <dbReference type="PIRSR" id="PIRSR000103-1"/>
    </source>
</evidence>
<dbReference type="KEGG" id="lsp:Bsph_1298"/>
<evidence type="ECO:0000256" key="3">
    <source>
        <dbReference type="ARBA" id="ARBA00023027"/>
    </source>
</evidence>
<dbReference type="InterPro" id="IPR036291">
    <property type="entry name" value="NAD(P)-bd_dom_sf"/>
</dbReference>
<dbReference type="SUPFAM" id="SSF51735">
    <property type="entry name" value="NAD(P)-binding Rossmann-fold domains"/>
    <property type="match status" value="1"/>
</dbReference>
<dbReference type="SUPFAM" id="SSF48179">
    <property type="entry name" value="6-phosphogluconate dehydrogenase C-terminal domain-like"/>
    <property type="match status" value="1"/>
</dbReference>
<evidence type="ECO:0000256" key="1">
    <source>
        <dbReference type="ARBA" id="ARBA00009080"/>
    </source>
</evidence>
<dbReference type="InterPro" id="IPR013328">
    <property type="entry name" value="6PGD_dom2"/>
</dbReference>
<dbReference type="GO" id="GO:0050661">
    <property type="term" value="F:NADP binding"/>
    <property type="evidence" value="ECO:0007669"/>
    <property type="project" value="InterPro"/>
</dbReference>
<proteinExistence type="inferred from homology"/>
<dbReference type="InterPro" id="IPR015815">
    <property type="entry name" value="HIBADH-related"/>
</dbReference>
<accession>B1HP54</accession>
<reference evidence="7 8" key="1">
    <citation type="journal article" date="2008" name="J. Bacteriol.">
        <title>Complete genome sequence of the mosquitocidal bacterium Bacillus sphaericus C3-41 and comparison with those of closely related Bacillus species.</title>
        <authorList>
            <person name="Hu X."/>
            <person name="Fan W."/>
            <person name="Han B."/>
            <person name="Liu H."/>
            <person name="Zheng D."/>
            <person name="Li Q."/>
            <person name="Dong W."/>
            <person name="Yan J."/>
            <person name="Gao M."/>
            <person name="Berry C."/>
            <person name="Yuan Z."/>
        </authorList>
    </citation>
    <scope>NUCLEOTIDE SEQUENCE [LARGE SCALE GENOMIC DNA]</scope>
    <source>
        <strain evidence="7 8">C3-41</strain>
    </source>
</reference>
<evidence type="ECO:0000313" key="7">
    <source>
        <dbReference type="EMBL" id="ACA38906.1"/>
    </source>
</evidence>
<dbReference type="Pfam" id="PF14833">
    <property type="entry name" value="NAD_binding_11"/>
    <property type="match status" value="1"/>
</dbReference>
<dbReference type="PANTHER" id="PTHR43060">
    <property type="entry name" value="3-HYDROXYISOBUTYRATE DEHYDROGENASE-LIKE 1, MITOCHONDRIAL-RELATED"/>
    <property type="match status" value="1"/>
</dbReference>
<evidence type="ECO:0000259" key="5">
    <source>
        <dbReference type="Pfam" id="PF03446"/>
    </source>
</evidence>
<comment type="similarity">
    <text evidence="1">Belongs to the HIBADH-related family.</text>
</comment>
<evidence type="ECO:0000259" key="6">
    <source>
        <dbReference type="Pfam" id="PF14833"/>
    </source>
</evidence>
<dbReference type="EnsemblBacteria" id="ACA38906">
    <property type="protein sequence ID" value="ACA38906"/>
    <property type="gene ID" value="Bsph_1298"/>
</dbReference>
<sequence>MTKEYVHMKKQRIAFIGTGVMGTSIIKHLLRNDHEVTVYTRTKEKAEPLVALGASWASSPAEAFKNKDIAFTMVGYPSDVEEVYFGDNGLFKTVEPGNIVIDMTTSEPSLAKKIYEHAQSISVESLDAPVSGGDIGAQNGTLSIMIGGDLTTYDKVLPLMKHFGENIVYQGEAGAGQHAKMCNQIAIASGMIGVCESLAYGLKAGLDLPTVLQSIASGAAGSWSLSNLAPRMIKEDFAPGFYIKHFVKDMKIALDESKKMGITLPGLALAYEMYEKLMEDGYGDNGTQALLQHYR</sequence>
<dbReference type="Gene3D" id="3.40.50.720">
    <property type="entry name" value="NAD(P)-binding Rossmann-like Domain"/>
    <property type="match status" value="1"/>
</dbReference>
<name>B1HP54_LYSSC</name>
<dbReference type="Pfam" id="PF03446">
    <property type="entry name" value="NAD_binding_2"/>
    <property type="match status" value="1"/>
</dbReference>
<dbReference type="Gene3D" id="1.10.1040.10">
    <property type="entry name" value="N-(1-d-carboxylethyl)-l-norvaline Dehydrogenase, domain 2"/>
    <property type="match status" value="1"/>
</dbReference>
<dbReference type="PANTHER" id="PTHR43060:SF15">
    <property type="entry name" value="3-HYDROXYISOBUTYRATE DEHYDROGENASE-LIKE 1, MITOCHONDRIAL-RELATED"/>
    <property type="match status" value="1"/>
</dbReference>
<gene>
    <name evidence="7" type="ordered locus">Bsph_1298</name>
</gene>
<dbReference type="EMBL" id="CP000817">
    <property type="protein sequence ID" value="ACA38906.1"/>
    <property type="molecule type" value="Genomic_DNA"/>
</dbReference>
<dbReference type="HOGENOM" id="CLU_035117_1_0_9"/>
<dbReference type="PIRSF" id="PIRSF000103">
    <property type="entry name" value="HIBADH"/>
    <property type="match status" value="1"/>
</dbReference>
<evidence type="ECO:0000256" key="2">
    <source>
        <dbReference type="ARBA" id="ARBA00023002"/>
    </source>
</evidence>
<dbReference type="InterPro" id="IPR029154">
    <property type="entry name" value="HIBADH-like_NADP-bd"/>
</dbReference>
<protein>
    <submittedName>
        <fullName evidence="7">Hypothetical oxidoreductase ykwC</fullName>
        <ecNumber evidence="7">1.1.-.-</ecNumber>
    </submittedName>
</protein>
<dbReference type="GO" id="GO:0051287">
    <property type="term" value="F:NAD binding"/>
    <property type="evidence" value="ECO:0007669"/>
    <property type="project" value="InterPro"/>
</dbReference>
<dbReference type="GO" id="GO:0016491">
    <property type="term" value="F:oxidoreductase activity"/>
    <property type="evidence" value="ECO:0007669"/>
    <property type="project" value="UniProtKB-KW"/>
</dbReference>
<keyword evidence="3" id="KW-0520">NAD</keyword>
<dbReference type="AlphaFoldDB" id="B1HP54"/>